<dbReference type="Pfam" id="PF03616">
    <property type="entry name" value="Glt_symporter"/>
    <property type="match status" value="1"/>
</dbReference>
<feature type="transmembrane region" description="Helical" evidence="1">
    <location>
        <begin position="337"/>
        <end position="359"/>
    </location>
</feature>
<dbReference type="HAMAP" id="MF_02062">
    <property type="entry name" value="GltS"/>
    <property type="match status" value="1"/>
</dbReference>
<keyword evidence="1" id="KW-0812">Transmembrane</keyword>
<keyword evidence="1" id="KW-1133">Transmembrane helix</keyword>
<dbReference type="Proteomes" id="UP001221189">
    <property type="component" value="Unassembled WGS sequence"/>
</dbReference>
<dbReference type="NCBIfam" id="TIGR00210">
    <property type="entry name" value="gltS"/>
    <property type="match status" value="1"/>
</dbReference>
<name>A0ABT5KI79_9BURK</name>
<feature type="transmembrane region" description="Helical" evidence="1">
    <location>
        <begin position="222"/>
        <end position="241"/>
    </location>
</feature>
<keyword evidence="1" id="KW-0406">Ion transport</keyword>
<sequence length="401" mass="41642">MNVSNIGGYGSLVAASLVLLFGRMLVTRIAVLKALTIPEPVAGGLVVALLMLLVQQLSGYTVKFDTSLQTPLMLAFFATIGLSANLASLKAGGSIMVKFLGVVLGLLLMQNMIGLGMASLLGLDRHLGLLAGSITLSGGHGTGAAWSKVFSEQFGLQGATELAMACATFGLVLGGVIGGPVAKFLMSKMKPQAAAQQPAQAPSNFEEPEATRLITVNSFIESLALIALCLAGGDMLSAAIAGTAFELPTFVCVLFIGVLLRNVLAGLGLHQVFDREVSVLGNVSLALFLAMALMSLRLWELANLALPMLLILAVQAMAMAAYAILVTFRVMGSNHDAVVLAAGHCGFGLGATPTAIANMQAVTHRFGPSHLAFIVVPMVGAFFIDIANALIIKLFMALPIY</sequence>
<evidence type="ECO:0000313" key="4">
    <source>
        <dbReference type="Proteomes" id="UP001221189"/>
    </source>
</evidence>
<keyword evidence="1" id="KW-0739">Sodium transport</keyword>
<keyword evidence="1" id="KW-0997">Cell inner membrane</keyword>
<dbReference type="PANTHER" id="PTHR36178">
    <property type="entry name" value="SLR0625 PROTEIN"/>
    <property type="match status" value="1"/>
</dbReference>
<organism evidence="3 4">
    <name type="scientific">Roseateles albus</name>
    <dbReference type="NCBI Taxonomy" id="2987525"/>
    <lineage>
        <taxon>Bacteria</taxon>
        <taxon>Pseudomonadati</taxon>
        <taxon>Pseudomonadota</taxon>
        <taxon>Betaproteobacteria</taxon>
        <taxon>Burkholderiales</taxon>
        <taxon>Sphaerotilaceae</taxon>
        <taxon>Roseateles</taxon>
    </lineage>
</organism>
<comment type="function">
    <text evidence="1">Catalyzes the sodium-dependent transport of glutamate.</text>
</comment>
<feature type="transmembrane region" description="Helical" evidence="1">
    <location>
        <begin position="37"/>
        <end position="56"/>
    </location>
</feature>
<feature type="transmembrane region" description="Helical" evidence="1">
    <location>
        <begin position="305"/>
        <end position="325"/>
    </location>
</feature>
<dbReference type="EMBL" id="JAQQXT010000013">
    <property type="protein sequence ID" value="MDC8773645.1"/>
    <property type="molecule type" value="Genomic_DNA"/>
</dbReference>
<keyword evidence="1" id="KW-0813">Transport</keyword>
<comment type="caution">
    <text evidence="3">The sequence shown here is derived from an EMBL/GenBank/DDBJ whole genome shotgun (WGS) entry which is preliminary data.</text>
</comment>
<dbReference type="PANTHER" id="PTHR36178:SF1">
    <property type="entry name" value="SODIUM_GLUTAMATE SYMPORTER"/>
    <property type="match status" value="1"/>
</dbReference>
<keyword evidence="1" id="KW-0472">Membrane</keyword>
<evidence type="ECO:0000256" key="2">
    <source>
        <dbReference type="NCBIfam" id="TIGR00210"/>
    </source>
</evidence>
<reference evidence="3 4" key="1">
    <citation type="submission" date="2022-10" db="EMBL/GenBank/DDBJ databases">
        <title>Paucibacter sp. hw1 Genome sequencing.</title>
        <authorList>
            <person name="Park S."/>
        </authorList>
    </citation>
    <scope>NUCLEOTIDE SEQUENCE [LARGE SCALE GENOMIC DNA]</scope>
    <source>
        <strain evidence="4">hw1</strain>
    </source>
</reference>
<keyword evidence="1" id="KW-0915">Sodium</keyword>
<accession>A0ABT5KI79</accession>
<feature type="transmembrane region" description="Helical" evidence="1">
    <location>
        <begin position="162"/>
        <end position="182"/>
    </location>
</feature>
<comment type="subcellular location">
    <subcellularLocation>
        <location evidence="1">Cell inner membrane</location>
        <topology evidence="1">Multi-pass membrane protein</topology>
    </subcellularLocation>
</comment>
<evidence type="ECO:0000313" key="3">
    <source>
        <dbReference type="EMBL" id="MDC8773645.1"/>
    </source>
</evidence>
<keyword evidence="1" id="KW-0769">Symport</keyword>
<protein>
    <recommendedName>
        <fullName evidence="1 2">Sodium/glutamate symporter</fullName>
    </recommendedName>
</protein>
<comment type="similarity">
    <text evidence="1">Belongs to the glutamate:Na(+) symporter (ESS) (TC 2.A.27) family.</text>
</comment>
<feature type="transmembrane region" description="Helical" evidence="1">
    <location>
        <begin position="371"/>
        <end position="396"/>
    </location>
</feature>
<keyword evidence="1" id="KW-1003">Cell membrane</keyword>
<dbReference type="RefSeq" id="WP_263532211.1">
    <property type="nucleotide sequence ID" value="NZ_JAQQXT010000013.1"/>
</dbReference>
<evidence type="ECO:0000256" key="1">
    <source>
        <dbReference type="HAMAP-Rule" id="MF_02062"/>
    </source>
</evidence>
<keyword evidence="4" id="KW-1185">Reference proteome</keyword>
<gene>
    <name evidence="1 3" type="primary">gltS</name>
    <name evidence="3" type="ORF">PRZ03_18885</name>
</gene>
<dbReference type="InterPro" id="IPR004445">
    <property type="entry name" value="GltS"/>
</dbReference>
<feature type="transmembrane region" description="Helical" evidence="1">
    <location>
        <begin position="279"/>
        <end position="299"/>
    </location>
</feature>
<proteinExistence type="inferred from homology"/>
<feature type="transmembrane region" description="Helical" evidence="1">
    <location>
        <begin position="68"/>
        <end position="87"/>
    </location>
</feature>
<keyword evidence="1" id="KW-0029">Amino-acid transport</keyword>
<feature type="transmembrane region" description="Helical" evidence="1">
    <location>
        <begin position="247"/>
        <end position="267"/>
    </location>
</feature>
<feature type="transmembrane region" description="Helical" evidence="1">
    <location>
        <begin position="6"/>
        <end position="25"/>
    </location>
</feature>
<feature type="transmembrane region" description="Helical" evidence="1">
    <location>
        <begin position="99"/>
        <end position="123"/>
    </location>
</feature>